<keyword evidence="4 11" id="KW-0863">Zinc-finger</keyword>
<evidence type="ECO:0000256" key="4">
    <source>
        <dbReference type="ARBA" id="ARBA00022771"/>
    </source>
</evidence>
<protein>
    <recommendedName>
        <fullName evidence="17">Nuclear receptor domain-containing protein</fullName>
    </recommendedName>
</protein>
<dbReference type="InterPro" id="IPR050274">
    <property type="entry name" value="Nuclear_hormone_rcpt_NR2"/>
</dbReference>
<evidence type="ECO:0000256" key="12">
    <source>
        <dbReference type="SAM" id="MobiDB-lite"/>
    </source>
</evidence>
<evidence type="ECO:0000259" key="13">
    <source>
        <dbReference type="PROSITE" id="PS50157"/>
    </source>
</evidence>
<dbReference type="FunFam" id="3.30.160.60:FF:000290">
    <property type="entry name" value="Zinc finger protein 697 isoform X1"/>
    <property type="match status" value="1"/>
</dbReference>
<proteinExistence type="inferred from homology"/>
<keyword evidence="7" id="KW-0238">DNA-binding</keyword>
<evidence type="ECO:0000256" key="6">
    <source>
        <dbReference type="ARBA" id="ARBA00023015"/>
    </source>
</evidence>
<feature type="region of interest" description="Disordered" evidence="12">
    <location>
        <begin position="412"/>
        <end position="443"/>
    </location>
</feature>
<feature type="compositionally biased region" description="Low complexity" evidence="12">
    <location>
        <begin position="11"/>
        <end position="20"/>
    </location>
</feature>
<dbReference type="PROSITE" id="PS51030">
    <property type="entry name" value="NUCLEAR_REC_DBD_2"/>
    <property type="match status" value="1"/>
</dbReference>
<dbReference type="PANTHER" id="PTHR24083">
    <property type="entry name" value="NUCLEAR HORMONE RECEPTOR"/>
    <property type="match status" value="1"/>
</dbReference>
<evidence type="ECO:0000313" key="15">
    <source>
        <dbReference type="EMBL" id="PAV81333.1"/>
    </source>
</evidence>
<dbReference type="AlphaFoldDB" id="A0A2A2L5C0"/>
<evidence type="ECO:0008006" key="17">
    <source>
        <dbReference type="Google" id="ProtNLM"/>
    </source>
</evidence>
<evidence type="ECO:0000256" key="7">
    <source>
        <dbReference type="ARBA" id="ARBA00023125"/>
    </source>
</evidence>
<dbReference type="Pfam" id="PF00096">
    <property type="entry name" value="zf-C2H2"/>
    <property type="match status" value="1"/>
</dbReference>
<dbReference type="Proteomes" id="UP000218231">
    <property type="component" value="Unassembled WGS sequence"/>
</dbReference>
<evidence type="ECO:0000256" key="8">
    <source>
        <dbReference type="ARBA" id="ARBA00023163"/>
    </source>
</evidence>
<name>A0A2A2L5C0_9BILA</name>
<dbReference type="PROSITE" id="PS50157">
    <property type="entry name" value="ZINC_FINGER_C2H2_2"/>
    <property type="match status" value="1"/>
</dbReference>
<dbReference type="Gene3D" id="3.30.160.60">
    <property type="entry name" value="Classic Zinc Finger"/>
    <property type="match status" value="1"/>
</dbReference>
<keyword evidence="10" id="KW-0539">Nucleus</keyword>
<sequence length="561" mass="62371">MSSPIDNTPRSSTSTSSTTSLAPSANFPINTPNLMNFAMSFPRTLKPPQATTNPFSIIQFASIASGNNSASSSLPSAAPFCPSSSVLLRPNQNEQNPESTDCVVCGDKSSGKHYGQYSCEGCKSFFKRSIRRALSYSCRGSKDCIVDIHHRNQCQYCRLKKCIKMGMRKEENRSENSNPNNVLEIAAQLLFSLVHWTRSLPAFGDISVKDQSELEQVTALELDFTELNLFRATILFNPGHHSVMACHVNVTGPSPSPLLIVHFNLPLPHFLRVPSPSLIDPKKIEPIQEKMHTSLEEHSKLNKSSQPNRLDRLLSCISSLRTIDATIEYRKKMSSYNYDRDFFEQSAYLATPFPIPGASSQSSYDYYCNADVLGANANVAPLTTNGNNDNVYSFQYGWRATDWSGSWVQPHHTHLAQSSGQDSLQNAPSLVQSGSQQPSTQMKYDTPLAPLDTLGGNQFSYPPGSPEIVITEIKTTSKKSHPKEANKPFRCQICSKSFSQAANLTAHKRIHTGKIQFIPRNFRTCVTNFEINLQISQFIARQTNCQYKIALNLQIISKFST</sequence>
<dbReference type="PROSITE" id="PS00031">
    <property type="entry name" value="NUCLEAR_REC_DBD_1"/>
    <property type="match status" value="1"/>
</dbReference>
<dbReference type="InterPro" id="IPR035500">
    <property type="entry name" value="NHR-like_dom_sf"/>
</dbReference>
<dbReference type="PROSITE" id="PS00028">
    <property type="entry name" value="ZINC_FINGER_C2H2_1"/>
    <property type="match status" value="1"/>
</dbReference>
<keyword evidence="5" id="KW-0862">Zinc</keyword>
<comment type="caution">
    <text evidence="15">The sequence shown here is derived from an EMBL/GenBank/DDBJ whole genome shotgun (WGS) entry which is preliminary data.</text>
</comment>
<keyword evidence="2" id="KW-0479">Metal-binding</keyword>
<organism evidence="15 16">
    <name type="scientific">Diploscapter pachys</name>
    <dbReference type="NCBI Taxonomy" id="2018661"/>
    <lineage>
        <taxon>Eukaryota</taxon>
        <taxon>Metazoa</taxon>
        <taxon>Ecdysozoa</taxon>
        <taxon>Nematoda</taxon>
        <taxon>Chromadorea</taxon>
        <taxon>Rhabditida</taxon>
        <taxon>Rhabditina</taxon>
        <taxon>Rhabditomorpha</taxon>
        <taxon>Rhabditoidea</taxon>
        <taxon>Rhabditidae</taxon>
        <taxon>Diploscapter</taxon>
    </lineage>
</organism>
<gene>
    <name evidence="15" type="ORF">WR25_09318</name>
</gene>
<feature type="domain" description="C2H2-type" evidence="13">
    <location>
        <begin position="489"/>
        <end position="516"/>
    </location>
</feature>
<dbReference type="InterPro" id="IPR013087">
    <property type="entry name" value="Znf_C2H2_type"/>
</dbReference>
<keyword evidence="6" id="KW-0805">Transcription regulation</keyword>
<dbReference type="CDD" id="cd06958">
    <property type="entry name" value="NR_DBD_COUP_TF"/>
    <property type="match status" value="1"/>
</dbReference>
<evidence type="ECO:0000256" key="5">
    <source>
        <dbReference type="ARBA" id="ARBA00022833"/>
    </source>
</evidence>
<feature type="region of interest" description="Disordered" evidence="12">
    <location>
        <begin position="1"/>
        <end position="25"/>
    </location>
</feature>
<dbReference type="EMBL" id="LIAE01007184">
    <property type="protein sequence ID" value="PAV81333.1"/>
    <property type="molecule type" value="Genomic_DNA"/>
</dbReference>
<dbReference type="SMART" id="SM00399">
    <property type="entry name" value="ZnF_C4"/>
    <property type="match status" value="1"/>
</dbReference>
<dbReference type="STRING" id="2018661.A0A2A2L5C0"/>
<dbReference type="InterPro" id="IPR036236">
    <property type="entry name" value="Znf_C2H2_sf"/>
</dbReference>
<dbReference type="GO" id="GO:0043565">
    <property type="term" value="F:sequence-specific DNA binding"/>
    <property type="evidence" value="ECO:0007669"/>
    <property type="project" value="InterPro"/>
</dbReference>
<dbReference type="SUPFAM" id="SSF57716">
    <property type="entry name" value="Glucocorticoid receptor-like (DNA-binding domain)"/>
    <property type="match status" value="1"/>
</dbReference>
<dbReference type="OrthoDB" id="5771769at2759"/>
<dbReference type="SMART" id="SM00355">
    <property type="entry name" value="ZnF_C2H2"/>
    <property type="match status" value="1"/>
</dbReference>
<evidence type="ECO:0000256" key="1">
    <source>
        <dbReference type="ARBA" id="ARBA00005993"/>
    </source>
</evidence>
<dbReference type="Gene3D" id="1.10.565.10">
    <property type="entry name" value="Retinoid X Receptor"/>
    <property type="match status" value="2"/>
</dbReference>
<keyword evidence="9" id="KW-0675">Receptor</keyword>
<evidence type="ECO:0000256" key="2">
    <source>
        <dbReference type="ARBA" id="ARBA00022723"/>
    </source>
</evidence>
<evidence type="ECO:0000313" key="16">
    <source>
        <dbReference type="Proteomes" id="UP000218231"/>
    </source>
</evidence>
<keyword evidence="3" id="KW-0677">Repeat</keyword>
<accession>A0A2A2L5C0</accession>
<evidence type="ECO:0000256" key="9">
    <source>
        <dbReference type="ARBA" id="ARBA00023170"/>
    </source>
</evidence>
<dbReference type="SUPFAM" id="SSF48508">
    <property type="entry name" value="Nuclear receptor ligand-binding domain"/>
    <property type="match status" value="1"/>
</dbReference>
<feature type="compositionally biased region" description="Polar residues" evidence="12">
    <location>
        <begin position="1"/>
        <end position="10"/>
    </location>
</feature>
<evidence type="ECO:0000259" key="14">
    <source>
        <dbReference type="PROSITE" id="PS51030"/>
    </source>
</evidence>
<dbReference type="GO" id="GO:0008270">
    <property type="term" value="F:zinc ion binding"/>
    <property type="evidence" value="ECO:0007669"/>
    <property type="project" value="UniProtKB-KW"/>
</dbReference>
<evidence type="ECO:0000256" key="10">
    <source>
        <dbReference type="ARBA" id="ARBA00023242"/>
    </source>
</evidence>
<feature type="compositionally biased region" description="Polar residues" evidence="12">
    <location>
        <begin position="415"/>
        <end position="443"/>
    </location>
</feature>
<dbReference type="SUPFAM" id="SSF57667">
    <property type="entry name" value="beta-beta-alpha zinc fingers"/>
    <property type="match status" value="1"/>
</dbReference>
<evidence type="ECO:0000256" key="11">
    <source>
        <dbReference type="PROSITE-ProRule" id="PRU00042"/>
    </source>
</evidence>
<dbReference type="Gene3D" id="3.30.50.10">
    <property type="entry name" value="Erythroid Transcription Factor GATA-1, subunit A"/>
    <property type="match status" value="1"/>
</dbReference>
<reference evidence="15 16" key="1">
    <citation type="journal article" date="2017" name="Curr. Biol.">
        <title>Genome architecture and evolution of a unichromosomal asexual nematode.</title>
        <authorList>
            <person name="Fradin H."/>
            <person name="Zegar C."/>
            <person name="Gutwein M."/>
            <person name="Lucas J."/>
            <person name="Kovtun M."/>
            <person name="Corcoran D."/>
            <person name="Baugh L.R."/>
            <person name="Kiontke K."/>
            <person name="Gunsalus K."/>
            <person name="Fitch D.H."/>
            <person name="Piano F."/>
        </authorList>
    </citation>
    <scope>NUCLEOTIDE SEQUENCE [LARGE SCALE GENOMIC DNA]</scope>
    <source>
        <strain evidence="15">PF1309</strain>
    </source>
</reference>
<evidence type="ECO:0000256" key="3">
    <source>
        <dbReference type="ARBA" id="ARBA00022737"/>
    </source>
</evidence>
<dbReference type="GO" id="GO:0003700">
    <property type="term" value="F:DNA-binding transcription factor activity"/>
    <property type="evidence" value="ECO:0007669"/>
    <property type="project" value="InterPro"/>
</dbReference>
<feature type="domain" description="Nuclear receptor" evidence="14">
    <location>
        <begin position="99"/>
        <end position="174"/>
    </location>
</feature>
<dbReference type="InterPro" id="IPR013088">
    <property type="entry name" value="Znf_NHR/GATA"/>
</dbReference>
<keyword evidence="16" id="KW-1185">Reference proteome</keyword>
<dbReference type="InterPro" id="IPR001628">
    <property type="entry name" value="Znf_hrmn_rcpt"/>
</dbReference>
<comment type="similarity">
    <text evidence="1">Belongs to the nuclear hormone receptor family.</text>
</comment>
<dbReference type="Pfam" id="PF00105">
    <property type="entry name" value="zf-C4"/>
    <property type="match status" value="1"/>
</dbReference>
<keyword evidence="8" id="KW-0804">Transcription</keyword>
<dbReference type="PRINTS" id="PR00047">
    <property type="entry name" value="STROIDFINGER"/>
</dbReference>